<evidence type="ECO:0000256" key="4">
    <source>
        <dbReference type="ARBA" id="ARBA00022737"/>
    </source>
</evidence>
<evidence type="ECO:0000313" key="9">
    <source>
        <dbReference type="Proteomes" id="UP000242757"/>
    </source>
</evidence>
<dbReference type="NCBIfam" id="TIGR03661">
    <property type="entry name" value="T1SS_VCA0849"/>
    <property type="match status" value="1"/>
</dbReference>
<dbReference type="OrthoDB" id="5192166at2"/>
<dbReference type="Gene3D" id="3.40.50.410">
    <property type="entry name" value="von Willebrand factor, type A domain"/>
    <property type="match status" value="1"/>
</dbReference>
<dbReference type="Pfam" id="PF08548">
    <property type="entry name" value="Peptidase_M10_C"/>
    <property type="match status" value="1"/>
</dbReference>
<evidence type="ECO:0000256" key="6">
    <source>
        <dbReference type="SAM" id="MobiDB-lite"/>
    </source>
</evidence>
<dbReference type="GO" id="GO:0005615">
    <property type="term" value="C:extracellular space"/>
    <property type="evidence" value="ECO:0007669"/>
    <property type="project" value="InterPro"/>
</dbReference>
<dbReference type="NCBIfam" id="TIGR01965">
    <property type="entry name" value="VCBS_repeat"/>
    <property type="match status" value="1"/>
</dbReference>
<dbReference type="EMBL" id="NBIM01000002">
    <property type="protein sequence ID" value="OXY81896.1"/>
    <property type="molecule type" value="Genomic_DNA"/>
</dbReference>
<dbReference type="CDD" id="cd00198">
    <property type="entry name" value="vWFA"/>
    <property type="match status" value="1"/>
</dbReference>
<keyword evidence="3" id="KW-0964">Secreted</keyword>
<keyword evidence="9" id="KW-1185">Reference proteome</keyword>
<dbReference type="SMART" id="SM00327">
    <property type="entry name" value="VWA"/>
    <property type="match status" value="1"/>
</dbReference>
<feature type="compositionally biased region" description="Polar residues" evidence="6">
    <location>
        <begin position="577"/>
        <end position="594"/>
    </location>
</feature>
<dbReference type="SUPFAM" id="SSF51120">
    <property type="entry name" value="beta-Roll"/>
    <property type="match status" value="1"/>
</dbReference>
<evidence type="ECO:0000256" key="3">
    <source>
        <dbReference type="ARBA" id="ARBA00022525"/>
    </source>
</evidence>
<dbReference type="Pfam" id="PF17963">
    <property type="entry name" value="Big_9"/>
    <property type="match status" value="1"/>
</dbReference>
<feature type="region of interest" description="Disordered" evidence="6">
    <location>
        <begin position="577"/>
        <end position="614"/>
    </location>
</feature>
<dbReference type="InterPro" id="IPR036465">
    <property type="entry name" value="vWFA_dom_sf"/>
</dbReference>
<keyword evidence="5" id="KW-0106">Calcium</keyword>
<evidence type="ECO:0000313" key="8">
    <source>
        <dbReference type="EMBL" id="OXY81896.1"/>
    </source>
</evidence>
<protein>
    <recommendedName>
        <fullName evidence="7">VWFA domain-containing protein</fullName>
    </recommendedName>
</protein>
<dbReference type="InterPro" id="IPR013858">
    <property type="entry name" value="Peptidase_M10B_C"/>
</dbReference>
<dbReference type="RefSeq" id="WP_094200782.1">
    <property type="nucleotide sequence ID" value="NZ_NBIM01000002.1"/>
</dbReference>
<dbReference type="Pfam" id="PF00092">
    <property type="entry name" value="VWA"/>
    <property type="match status" value="1"/>
</dbReference>
<dbReference type="InterPro" id="IPR019960">
    <property type="entry name" value="T1SS_VCA0849"/>
</dbReference>
<comment type="subcellular location">
    <subcellularLocation>
        <location evidence="2">Secreted</location>
    </subcellularLocation>
</comment>
<dbReference type="SUPFAM" id="SSF53300">
    <property type="entry name" value="vWA-like"/>
    <property type="match status" value="1"/>
</dbReference>
<dbReference type="PRINTS" id="PR00313">
    <property type="entry name" value="CABNDNGRPT"/>
</dbReference>
<name>A0A233REU4_9GAMM</name>
<sequence length="930" mass="97815">MKTTKIESTVQVVSLKGQAFIISQNGTVTPVSAGQVIPAGTLLLTDENSGIVYGEAPKNAMSAQPAVNETAAEEAEAIQAAILAGLDPTKLFAAPAAGNPASGQVNADGSGNAGFVVVDRTGDALLAEAGFDTTFASQPFDFVIEALPERNLDDSIPVLVVVIDPPLTPPDDGGGNGGGNGGNNTAFVEESALPNGSNPDSDNESCTGYFDINTGNDELARVEIRLPGGEWVDVTGGGVIEGKYGTLTVTVEDGVYRWRYDLNGAVDHPNEGETGADDTLPDDFEIRVTDDDGDQATAGLTVNVHDDGPMAEADSFTVGESGKPCYNLMLIIDTSGSMEGERLALAKQALINLINSYRDISSKLNISVIDFGTQTKMVLADMTADEAIAHINSLTAEGWTNYQDPLEDAQELLTEQVADKPEYEHKVYFISDGEPNRGDVPEGWQGFVDDNGIDVIAVGVGENSPEARDELDKVGNSGDTTLIIEDPEELDAALQDTVPSEVSGNVLDNDSFGADGPGRVVSVTYGDTTYEVPEGGSVDIPTDSGGTLTMHSNGDFTYSGPADVDEDITESFTYTMEDSDGDTSSATLNITVTDSDVPDDGGDNGGGHDDGDDHGHGHCPPFHYWIDHISLPHVAATFAGIWAQALAAADLLIDMGDTDPGINLSWKNCPDKVVWQKHDLFDGGDYIGEQLVAQFAPGAEHWGKLFTFTMKIDGGYEFELHNAGYFADGGDWKGKDLDFEWSLTDCEGKHHGGPLSVEIDTGTHHQSGTASSDVFASAGSAKLHLQGLDGNDTLHGGSDIDVLLGGGGDDLLAVGLGSNVLSGGAGHDHFHFSETDLNSLNTITDFEKGVDVIDLGELLSGEEAGNLSDYLTFSQDGKDTLLSVSPEGDGDGTQQIRFEDTNLMDLYGVTGSADLVQAMVDDQSLQVDKT</sequence>
<evidence type="ECO:0000256" key="5">
    <source>
        <dbReference type="ARBA" id="ARBA00022837"/>
    </source>
</evidence>
<feature type="region of interest" description="Disordered" evidence="6">
    <location>
        <begin position="167"/>
        <end position="205"/>
    </location>
</feature>
<comment type="cofactor">
    <cofactor evidence="1">
        <name>Ca(2+)</name>
        <dbReference type="ChEBI" id="CHEBI:29108"/>
    </cofactor>
</comment>
<evidence type="ECO:0000256" key="2">
    <source>
        <dbReference type="ARBA" id="ARBA00004613"/>
    </source>
</evidence>
<feature type="domain" description="VWFA" evidence="7">
    <location>
        <begin position="327"/>
        <end position="498"/>
    </location>
</feature>
<dbReference type="InterPro" id="IPR010221">
    <property type="entry name" value="VCBS_dom"/>
</dbReference>
<dbReference type="InterPro" id="IPR011049">
    <property type="entry name" value="Serralysin-like_metalloprot_C"/>
</dbReference>
<dbReference type="Proteomes" id="UP000242757">
    <property type="component" value="Unassembled WGS sequence"/>
</dbReference>
<keyword evidence="4" id="KW-0677">Repeat</keyword>
<dbReference type="Pfam" id="PF00353">
    <property type="entry name" value="HemolysinCabind"/>
    <property type="match status" value="1"/>
</dbReference>
<dbReference type="NCBIfam" id="NF033682">
    <property type="entry name" value="retention_LapA"/>
    <property type="match status" value="1"/>
</dbReference>
<dbReference type="AlphaFoldDB" id="A0A233REU4"/>
<evidence type="ECO:0000259" key="7">
    <source>
        <dbReference type="PROSITE" id="PS50234"/>
    </source>
</evidence>
<gene>
    <name evidence="8" type="ORF">B6S08_10630</name>
</gene>
<comment type="caution">
    <text evidence="8">The sequence shown here is derived from an EMBL/GenBank/DDBJ whole genome shotgun (WGS) entry which is preliminary data.</text>
</comment>
<dbReference type="InterPro" id="IPR047777">
    <property type="entry name" value="LapA-like_RM"/>
</dbReference>
<accession>A0A233REU4</accession>
<dbReference type="GO" id="GO:0005509">
    <property type="term" value="F:calcium ion binding"/>
    <property type="evidence" value="ECO:0007669"/>
    <property type="project" value="InterPro"/>
</dbReference>
<evidence type="ECO:0000256" key="1">
    <source>
        <dbReference type="ARBA" id="ARBA00001913"/>
    </source>
</evidence>
<dbReference type="InterPro" id="IPR001343">
    <property type="entry name" value="Hemolysn_Ca-bd"/>
</dbReference>
<dbReference type="PROSITE" id="PS50234">
    <property type="entry name" value="VWFA"/>
    <property type="match status" value="1"/>
</dbReference>
<dbReference type="InterPro" id="IPR002035">
    <property type="entry name" value="VWF_A"/>
</dbReference>
<feature type="compositionally biased region" description="Polar residues" evidence="6">
    <location>
        <begin position="194"/>
        <end position="205"/>
    </location>
</feature>
<feature type="compositionally biased region" description="Gly residues" evidence="6">
    <location>
        <begin position="172"/>
        <end position="182"/>
    </location>
</feature>
<proteinExistence type="predicted"/>
<reference evidence="8 9" key="1">
    <citation type="submission" date="2017-08" db="EMBL/GenBank/DDBJ databases">
        <title>A Genome Sequence of Oceanimonas doudoroffii ATCC 27123T.</title>
        <authorList>
            <person name="Brennan M.A."/>
            <person name="Maclea K.S."/>
            <person name="Mcclelland W.D."/>
            <person name="Trachtenberg A.M."/>
        </authorList>
    </citation>
    <scope>NUCLEOTIDE SEQUENCE [LARGE SCALE GENOMIC DNA]</scope>
    <source>
        <strain evidence="8 9">ATCC 27123</strain>
    </source>
</reference>
<organism evidence="8 9">
    <name type="scientific">Oceanimonas doudoroffii</name>
    <dbReference type="NCBI Taxonomy" id="84158"/>
    <lineage>
        <taxon>Bacteria</taxon>
        <taxon>Pseudomonadati</taxon>
        <taxon>Pseudomonadota</taxon>
        <taxon>Gammaproteobacteria</taxon>
        <taxon>Aeromonadales</taxon>
        <taxon>Aeromonadaceae</taxon>
        <taxon>Oceanimonas</taxon>
    </lineage>
</organism>
<dbReference type="Gene3D" id="2.150.10.10">
    <property type="entry name" value="Serralysin-like metalloprotease, C-terminal"/>
    <property type="match status" value="1"/>
</dbReference>